<feature type="non-terminal residue" evidence="1">
    <location>
        <position position="52"/>
    </location>
</feature>
<reference evidence="1" key="2">
    <citation type="journal article" date="2024" name="Plant">
        <title>Genomic evolution and insights into agronomic trait innovations of Sesamum species.</title>
        <authorList>
            <person name="Miao H."/>
            <person name="Wang L."/>
            <person name="Qu L."/>
            <person name="Liu H."/>
            <person name="Sun Y."/>
            <person name="Le M."/>
            <person name="Wang Q."/>
            <person name="Wei S."/>
            <person name="Zheng Y."/>
            <person name="Lin W."/>
            <person name="Duan Y."/>
            <person name="Cao H."/>
            <person name="Xiong S."/>
            <person name="Wang X."/>
            <person name="Wei L."/>
            <person name="Li C."/>
            <person name="Ma Q."/>
            <person name="Ju M."/>
            <person name="Zhao R."/>
            <person name="Li G."/>
            <person name="Mu C."/>
            <person name="Tian Q."/>
            <person name="Mei H."/>
            <person name="Zhang T."/>
            <person name="Gao T."/>
            <person name="Zhang H."/>
        </authorList>
    </citation>
    <scope>NUCLEOTIDE SEQUENCE</scope>
    <source>
        <strain evidence="1">G02</strain>
    </source>
</reference>
<comment type="caution">
    <text evidence="1">The sequence shown here is derived from an EMBL/GenBank/DDBJ whole genome shotgun (WGS) entry which is preliminary data.</text>
</comment>
<sequence length="52" mass="6194">VTARTHHRENGRVRHGFWQKGAFHIFRGTISPFKSLQSWSNEQIGFQHIEFE</sequence>
<evidence type="ECO:0000313" key="1">
    <source>
        <dbReference type="EMBL" id="KAL0294364.1"/>
    </source>
</evidence>
<proteinExistence type="predicted"/>
<feature type="non-terminal residue" evidence="1">
    <location>
        <position position="1"/>
    </location>
</feature>
<protein>
    <submittedName>
        <fullName evidence="1">Uncharacterized protein</fullName>
    </submittedName>
</protein>
<dbReference type="EMBL" id="JACGWJ010000182">
    <property type="protein sequence ID" value="KAL0294364.1"/>
    <property type="molecule type" value="Genomic_DNA"/>
</dbReference>
<accession>A0AAW2JIS6</accession>
<organism evidence="1">
    <name type="scientific">Sesamum radiatum</name>
    <name type="common">Black benniseed</name>
    <dbReference type="NCBI Taxonomy" id="300843"/>
    <lineage>
        <taxon>Eukaryota</taxon>
        <taxon>Viridiplantae</taxon>
        <taxon>Streptophyta</taxon>
        <taxon>Embryophyta</taxon>
        <taxon>Tracheophyta</taxon>
        <taxon>Spermatophyta</taxon>
        <taxon>Magnoliopsida</taxon>
        <taxon>eudicotyledons</taxon>
        <taxon>Gunneridae</taxon>
        <taxon>Pentapetalae</taxon>
        <taxon>asterids</taxon>
        <taxon>lamiids</taxon>
        <taxon>Lamiales</taxon>
        <taxon>Pedaliaceae</taxon>
        <taxon>Sesamum</taxon>
    </lineage>
</organism>
<gene>
    <name evidence="1" type="ORF">Sradi_6891000</name>
</gene>
<reference evidence="1" key="1">
    <citation type="submission" date="2020-06" db="EMBL/GenBank/DDBJ databases">
        <authorList>
            <person name="Li T."/>
            <person name="Hu X."/>
            <person name="Zhang T."/>
            <person name="Song X."/>
            <person name="Zhang H."/>
            <person name="Dai N."/>
            <person name="Sheng W."/>
            <person name="Hou X."/>
            <person name="Wei L."/>
        </authorList>
    </citation>
    <scope>NUCLEOTIDE SEQUENCE</scope>
    <source>
        <strain evidence="1">G02</strain>
        <tissue evidence="1">Leaf</tissue>
    </source>
</reference>
<dbReference type="AlphaFoldDB" id="A0AAW2JIS6"/>
<name>A0AAW2JIS6_SESRA</name>